<sequence>MSAATILERAQDVGVNLYLLGNEVKASGNKEGIVALLPVLRQHRVELLQLLSQQPIDQVQKAPLTPGLSQLLALAMAYCDHTGASPKARADWHSDIQSTPHGDYDGLAAYLWGQLAKRAPVAPAMPSKAIPPAPAPTTWRDADKSDQAHYWDCPQCLAVVKTGMGTRCTTGQQLHDTYIEVATRERFIGVQPDPAKPLPQFHSAQPWHEADKAYLAHHWGCDTCKAHARSNGHSDRCSTGQHLYNLYEQAQSQKEST</sequence>
<reference evidence="2" key="1">
    <citation type="journal article" date="2019" name="Int. J. Syst. Evol. Microbiol.">
        <title>The Global Catalogue of Microorganisms (GCM) 10K type strain sequencing project: providing services to taxonomists for standard genome sequencing and annotation.</title>
        <authorList>
            <consortium name="The Broad Institute Genomics Platform"/>
            <consortium name="The Broad Institute Genome Sequencing Center for Infectious Disease"/>
            <person name="Wu L."/>
            <person name="Ma J."/>
        </authorList>
    </citation>
    <scope>NUCLEOTIDE SEQUENCE [LARGE SCALE GENOMIC DNA]</scope>
    <source>
        <strain evidence="2">CCUG 49452</strain>
    </source>
</reference>
<dbReference type="EMBL" id="JBHSHJ010000016">
    <property type="protein sequence ID" value="MFC4790297.1"/>
    <property type="molecule type" value="Genomic_DNA"/>
</dbReference>
<name>A0ABV9QHZ4_9BURK</name>
<comment type="caution">
    <text evidence="1">The sequence shown here is derived from an EMBL/GenBank/DDBJ whole genome shotgun (WGS) entry which is preliminary data.</text>
</comment>
<keyword evidence="2" id="KW-1185">Reference proteome</keyword>
<dbReference type="Proteomes" id="UP001596001">
    <property type="component" value="Unassembled WGS sequence"/>
</dbReference>
<evidence type="ECO:0000313" key="1">
    <source>
        <dbReference type="EMBL" id="MFC4790297.1"/>
    </source>
</evidence>
<organism evidence="1 2">
    <name type="scientific">Giesbergeria sinuosa</name>
    <dbReference type="NCBI Taxonomy" id="80883"/>
    <lineage>
        <taxon>Bacteria</taxon>
        <taxon>Pseudomonadati</taxon>
        <taxon>Pseudomonadota</taxon>
        <taxon>Betaproteobacteria</taxon>
        <taxon>Burkholderiales</taxon>
        <taxon>Comamonadaceae</taxon>
        <taxon>Giesbergeria</taxon>
    </lineage>
</organism>
<dbReference type="RefSeq" id="WP_382434624.1">
    <property type="nucleotide sequence ID" value="NZ_JBHSHJ010000016.1"/>
</dbReference>
<evidence type="ECO:0000313" key="2">
    <source>
        <dbReference type="Proteomes" id="UP001596001"/>
    </source>
</evidence>
<proteinExistence type="predicted"/>
<gene>
    <name evidence="1" type="ORF">ACFO6X_15040</name>
</gene>
<protein>
    <submittedName>
        <fullName evidence="1">Uncharacterized protein</fullName>
    </submittedName>
</protein>
<accession>A0ABV9QHZ4</accession>